<keyword evidence="1" id="KW-0812">Transmembrane</keyword>
<proteinExistence type="predicted"/>
<evidence type="ECO:0000313" key="2">
    <source>
        <dbReference type="EMBL" id="MBB6713585.1"/>
    </source>
</evidence>
<dbReference type="PROSITE" id="PS51257">
    <property type="entry name" value="PROKAR_LIPOPROTEIN"/>
    <property type="match status" value="1"/>
</dbReference>
<dbReference type="Proteomes" id="UP000585258">
    <property type="component" value="Unassembled WGS sequence"/>
</dbReference>
<evidence type="ECO:0000256" key="1">
    <source>
        <dbReference type="SAM" id="Phobius"/>
    </source>
</evidence>
<feature type="transmembrane region" description="Helical" evidence="1">
    <location>
        <begin position="12"/>
        <end position="29"/>
    </location>
</feature>
<feature type="transmembrane region" description="Helical" evidence="1">
    <location>
        <begin position="41"/>
        <end position="60"/>
    </location>
</feature>
<name>A0A7X0S9Q6_9CLOT</name>
<accession>A0A7X0S9Q6</accession>
<gene>
    <name evidence="2" type="ORF">H7E68_02400</name>
</gene>
<sequence length="250" mass="29233">MWKMIIKNNKVNLSMCIIFFILGCLNLIINNKMCRFFQLNNIVIAFIPFLVASILLMIFYKKEIRTNTMIIINTIVISLSIILLIINFGKLIISETFDRNTDVKNYPRIRKLYSDNEMQYFPAEIPKDAENIEFEEWAAFMQGGSGLYLSYDIDSKNEEKIDEELRGKSKYVLESIEEIKIAGENICVLADSEISEAIDYNSYPESSDKFIIYISEARKSSGDGYWNHGIQYGVIINKDKHRIIYFHEYW</sequence>
<keyword evidence="1" id="KW-1133">Transmembrane helix</keyword>
<dbReference type="AlphaFoldDB" id="A0A7X0S9Q6"/>
<keyword evidence="1" id="KW-0472">Membrane</keyword>
<evidence type="ECO:0000313" key="3">
    <source>
        <dbReference type="Proteomes" id="UP000585258"/>
    </source>
</evidence>
<comment type="caution">
    <text evidence="2">The sequence shown here is derived from an EMBL/GenBank/DDBJ whole genome shotgun (WGS) entry which is preliminary data.</text>
</comment>
<organism evidence="2 3">
    <name type="scientific">Clostridium gasigenes</name>
    <dbReference type="NCBI Taxonomy" id="94869"/>
    <lineage>
        <taxon>Bacteria</taxon>
        <taxon>Bacillati</taxon>
        <taxon>Bacillota</taxon>
        <taxon>Clostridia</taxon>
        <taxon>Eubacteriales</taxon>
        <taxon>Clostridiaceae</taxon>
        <taxon>Clostridium</taxon>
    </lineage>
</organism>
<protein>
    <submittedName>
        <fullName evidence="2">Uncharacterized protein</fullName>
    </submittedName>
</protein>
<dbReference type="RefSeq" id="WP_185163389.1">
    <property type="nucleotide sequence ID" value="NZ_JACKWY010000001.1"/>
</dbReference>
<feature type="transmembrane region" description="Helical" evidence="1">
    <location>
        <begin position="72"/>
        <end position="93"/>
    </location>
</feature>
<reference evidence="2 3" key="1">
    <citation type="submission" date="2020-08" db="EMBL/GenBank/DDBJ databases">
        <title>Clostridia isolated from Swiss meat.</title>
        <authorList>
            <person name="Wambui J."/>
            <person name="Stevens M.J.A."/>
            <person name="Stephan R."/>
        </authorList>
    </citation>
    <scope>NUCLEOTIDE SEQUENCE [LARGE SCALE GENOMIC DNA]</scope>
    <source>
        <strain evidence="2 3">CM001</strain>
    </source>
</reference>
<dbReference type="EMBL" id="JACKWY010000001">
    <property type="protein sequence ID" value="MBB6713585.1"/>
    <property type="molecule type" value="Genomic_DNA"/>
</dbReference>